<comment type="caution">
    <text evidence="3">The sequence shown here is derived from an EMBL/GenBank/DDBJ whole genome shotgun (WGS) entry which is preliminary data.</text>
</comment>
<evidence type="ECO:0000256" key="1">
    <source>
        <dbReference type="SAM" id="MobiDB-lite"/>
    </source>
</evidence>
<dbReference type="EMBL" id="JACHXI010000001">
    <property type="protein sequence ID" value="MBB3101717.1"/>
    <property type="molecule type" value="Genomic_DNA"/>
</dbReference>
<keyword evidence="2" id="KW-1133">Transmembrane helix</keyword>
<protein>
    <recommendedName>
        <fullName evidence="5">Phage holin family protein</fullName>
    </recommendedName>
</protein>
<proteinExistence type="predicted"/>
<keyword evidence="2" id="KW-0472">Membrane</keyword>
<evidence type="ECO:0000313" key="4">
    <source>
        <dbReference type="Proteomes" id="UP000549250"/>
    </source>
</evidence>
<reference evidence="3 4" key="1">
    <citation type="submission" date="2020-08" db="EMBL/GenBank/DDBJ databases">
        <title>Genomic Encyclopedia of Type Strains, Phase III (KMG-III): the genomes of soil and plant-associated and newly described type strains.</title>
        <authorList>
            <person name="Whitman W."/>
        </authorList>
    </citation>
    <scope>NUCLEOTIDE SEQUENCE [LARGE SCALE GENOMIC DNA]</scope>
    <source>
        <strain evidence="3 4">CECT 4462</strain>
    </source>
</reference>
<dbReference type="Pfam" id="PF07332">
    <property type="entry name" value="Phage_holin_3_6"/>
    <property type="match status" value="1"/>
</dbReference>
<sequence length="149" mass="15796">MSQQRKIDTPANELPPPPASTVHEHDNSVTGLLRQLTREVPMLFTKELALLKAEFSESLQATKAGLASVAVGGAVALAGFIVVLMAAVYGLSLVMQPWLAALIVGAVVTVIGLSMVSAGKKKFEASSLRPSHTMNTLHKDKEAIKRHGS</sequence>
<keyword evidence="4" id="KW-1185">Reference proteome</keyword>
<name>A0A839SWE6_AZOMA</name>
<dbReference type="InterPro" id="IPR009937">
    <property type="entry name" value="Phage_holin_3_6"/>
</dbReference>
<evidence type="ECO:0000313" key="3">
    <source>
        <dbReference type="EMBL" id="MBB3101717.1"/>
    </source>
</evidence>
<dbReference type="AlphaFoldDB" id="A0A839SWE6"/>
<keyword evidence="2" id="KW-0812">Transmembrane</keyword>
<feature type="transmembrane region" description="Helical" evidence="2">
    <location>
        <begin position="66"/>
        <end position="92"/>
    </location>
</feature>
<evidence type="ECO:0008006" key="5">
    <source>
        <dbReference type="Google" id="ProtNLM"/>
    </source>
</evidence>
<feature type="transmembrane region" description="Helical" evidence="2">
    <location>
        <begin position="98"/>
        <end position="119"/>
    </location>
</feature>
<gene>
    <name evidence="3" type="ORF">FHR87_000077</name>
</gene>
<feature type="region of interest" description="Disordered" evidence="1">
    <location>
        <begin position="1"/>
        <end position="25"/>
    </location>
</feature>
<dbReference type="RefSeq" id="WP_183164716.1">
    <property type="nucleotide sequence ID" value="NZ_JACHXI010000001.1"/>
</dbReference>
<dbReference type="Proteomes" id="UP000549250">
    <property type="component" value="Unassembled WGS sequence"/>
</dbReference>
<evidence type="ECO:0000256" key="2">
    <source>
        <dbReference type="SAM" id="Phobius"/>
    </source>
</evidence>
<accession>A0A839SWE6</accession>
<organism evidence="3 4">
    <name type="scientific">Azomonas macrocytogenes</name>
    <name type="common">Azotobacter macrocytogenes</name>
    <dbReference type="NCBI Taxonomy" id="69962"/>
    <lineage>
        <taxon>Bacteria</taxon>
        <taxon>Pseudomonadati</taxon>
        <taxon>Pseudomonadota</taxon>
        <taxon>Gammaproteobacteria</taxon>
        <taxon>Pseudomonadales</taxon>
        <taxon>Pseudomonadaceae</taxon>
        <taxon>Azomonas</taxon>
    </lineage>
</organism>